<sequence>MYIPLYPSSLYLLLNLHYSKSRDSGAGITCGGIICSKFEDLERGPRIFDYWLSDEWEMPSFRWNARSLGRFWIKFSSVGIPRLGHPGPSIQPSIGREKGGMLGVLYWTDSSKTNS</sequence>
<dbReference type="AlphaFoldDB" id="A0AAV4NF19"/>
<accession>A0AAV4NF19</accession>
<comment type="caution">
    <text evidence="1">The sequence shown here is derived from an EMBL/GenBank/DDBJ whole genome shotgun (WGS) entry which is preliminary data.</text>
</comment>
<organism evidence="1 2">
    <name type="scientific">Caerostris extrusa</name>
    <name type="common">Bark spider</name>
    <name type="synonym">Caerostris bankana</name>
    <dbReference type="NCBI Taxonomy" id="172846"/>
    <lineage>
        <taxon>Eukaryota</taxon>
        <taxon>Metazoa</taxon>
        <taxon>Ecdysozoa</taxon>
        <taxon>Arthropoda</taxon>
        <taxon>Chelicerata</taxon>
        <taxon>Arachnida</taxon>
        <taxon>Araneae</taxon>
        <taxon>Araneomorphae</taxon>
        <taxon>Entelegynae</taxon>
        <taxon>Araneoidea</taxon>
        <taxon>Araneidae</taxon>
        <taxon>Caerostris</taxon>
    </lineage>
</organism>
<gene>
    <name evidence="1" type="ORF">CEXT_608061</name>
</gene>
<reference evidence="1 2" key="1">
    <citation type="submission" date="2021-06" db="EMBL/GenBank/DDBJ databases">
        <title>Caerostris extrusa draft genome.</title>
        <authorList>
            <person name="Kono N."/>
            <person name="Arakawa K."/>
        </authorList>
    </citation>
    <scope>NUCLEOTIDE SEQUENCE [LARGE SCALE GENOMIC DNA]</scope>
</reference>
<dbReference type="Proteomes" id="UP001054945">
    <property type="component" value="Unassembled WGS sequence"/>
</dbReference>
<keyword evidence="2" id="KW-1185">Reference proteome</keyword>
<evidence type="ECO:0000313" key="1">
    <source>
        <dbReference type="EMBL" id="GIX82286.1"/>
    </source>
</evidence>
<evidence type="ECO:0000313" key="2">
    <source>
        <dbReference type="Proteomes" id="UP001054945"/>
    </source>
</evidence>
<dbReference type="EMBL" id="BPLR01020765">
    <property type="protein sequence ID" value="GIX82286.1"/>
    <property type="molecule type" value="Genomic_DNA"/>
</dbReference>
<proteinExistence type="predicted"/>
<name>A0AAV4NF19_CAEEX</name>
<protein>
    <submittedName>
        <fullName evidence="1">Uncharacterized protein</fullName>
    </submittedName>
</protein>